<keyword evidence="6 9" id="KW-1133">Transmembrane helix</keyword>
<evidence type="ECO:0000256" key="8">
    <source>
        <dbReference type="ARBA" id="ARBA00031174"/>
    </source>
</evidence>
<dbReference type="NCBIfam" id="TIGR00785">
    <property type="entry name" value="dass"/>
    <property type="match status" value="1"/>
</dbReference>
<keyword evidence="11" id="KW-1185">Reference proteome</keyword>
<dbReference type="InterPro" id="IPR001898">
    <property type="entry name" value="SLC13A/DASS"/>
</dbReference>
<feature type="transmembrane region" description="Helical" evidence="9">
    <location>
        <begin position="316"/>
        <end position="336"/>
    </location>
</feature>
<protein>
    <recommendedName>
        <fullName evidence="3">Sodium-dependent dicarboxylate transporter SdcS</fullName>
    </recommendedName>
    <alternativeName>
        <fullName evidence="8">Na(+)/dicarboxylate symporter</fullName>
    </alternativeName>
</protein>
<feature type="transmembrane region" description="Helical" evidence="9">
    <location>
        <begin position="474"/>
        <end position="498"/>
    </location>
</feature>
<feature type="transmembrane region" description="Helical" evidence="9">
    <location>
        <begin position="71"/>
        <end position="90"/>
    </location>
</feature>
<feature type="transmembrane region" description="Helical" evidence="9">
    <location>
        <begin position="20"/>
        <end position="41"/>
    </location>
</feature>
<evidence type="ECO:0000313" key="10">
    <source>
        <dbReference type="EMBL" id="MBP2017975.1"/>
    </source>
</evidence>
<evidence type="ECO:0000256" key="4">
    <source>
        <dbReference type="ARBA" id="ARBA00022448"/>
    </source>
</evidence>
<feature type="transmembrane region" description="Helical" evidence="9">
    <location>
        <begin position="382"/>
        <end position="405"/>
    </location>
</feature>
<comment type="similarity">
    <text evidence="2">Belongs to the SLC13A/DASS transporter (TC 2.A.47) family. NADC subfamily.</text>
</comment>
<feature type="transmembrane region" description="Helical" evidence="9">
    <location>
        <begin position="102"/>
        <end position="120"/>
    </location>
</feature>
<feature type="transmembrane region" description="Helical" evidence="9">
    <location>
        <begin position="348"/>
        <end position="370"/>
    </location>
</feature>
<dbReference type="Pfam" id="PF00939">
    <property type="entry name" value="Na_sulph_symp"/>
    <property type="match status" value="1"/>
</dbReference>
<feature type="transmembrane region" description="Helical" evidence="9">
    <location>
        <begin position="292"/>
        <end position="310"/>
    </location>
</feature>
<dbReference type="PANTHER" id="PTHR10283">
    <property type="entry name" value="SOLUTE CARRIER FAMILY 13 MEMBER"/>
    <property type="match status" value="1"/>
</dbReference>
<sequence>MAVELNIRHVNVEERAPGYNVGQMVGLALGPVLFLSLYLFLKPAGLGPEGVAALAATAWVAVWWVTEALPIPITSLLPIVLFPALGLGSVRDVLAPYADPTIFLFLGGFVIALAIERWNLHRRIALGVISRVGTNSTRLVLGFMLATGGLSAFLSNSATAMMMLPIGMAVIKQIAELQCTLGPDGEVPRTNFARVIMLGIAYAASIGGVGSIIGSPPNAVMVGVASKTLGVQITFLEYMYVGVPFALVILFVAWRILLRVFPPEFRELDGGREFVRKQLADLGPMTEQEWKVLAVFGLTALLWIIYPFLLQDVIPGISDTTVAMFGAILLFLIPSGRCRGEFLLDEKAFAKLPWGVLLLFGAGFCVASVFQSSGVAEWLSGFLTGLGGVHYLLIVLAVSIMLEVLTEITSNTAVATIFMPILVSLADALNISPVGLMMVAALSASMAFMMPVATPPNAIVFSTGCVTIRQMMKAGFFLNVASIITITLFGCFWIPLVWGK</sequence>
<keyword evidence="5 9" id="KW-0812">Transmembrane</keyword>
<evidence type="ECO:0000256" key="6">
    <source>
        <dbReference type="ARBA" id="ARBA00022989"/>
    </source>
</evidence>
<feature type="transmembrane region" description="Helical" evidence="9">
    <location>
        <begin position="412"/>
        <end position="429"/>
    </location>
</feature>
<feature type="transmembrane region" description="Helical" evidence="9">
    <location>
        <begin position="192"/>
        <end position="213"/>
    </location>
</feature>
<name>A0ABS4JR20_9FIRM</name>
<evidence type="ECO:0000256" key="7">
    <source>
        <dbReference type="ARBA" id="ARBA00023136"/>
    </source>
</evidence>
<evidence type="ECO:0000256" key="2">
    <source>
        <dbReference type="ARBA" id="ARBA00006772"/>
    </source>
</evidence>
<evidence type="ECO:0000256" key="5">
    <source>
        <dbReference type="ARBA" id="ARBA00022692"/>
    </source>
</evidence>
<dbReference type="EMBL" id="JAGGLG010000009">
    <property type="protein sequence ID" value="MBP2017975.1"/>
    <property type="molecule type" value="Genomic_DNA"/>
</dbReference>
<evidence type="ECO:0000256" key="1">
    <source>
        <dbReference type="ARBA" id="ARBA00004141"/>
    </source>
</evidence>
<gene>
    <name evidence="10" type="ORF">J2Z79_001374</name>
</gene>
<comment type="subcellular location">
    <subcellularLocation>
        <location evidence="1">Membrane</location>
        <topology evidence="1">Multi-pass membrane protein</topology>
    </subcellularLocation>
</comment>
<feature type="transmembrane region" description="Helical" evidence="9">
    <location>
        <begin position="238"/>
        <end position="258"/>
    </location>
</feature>
<keyword evidence="7 9" id="KW-0472">Membrane</keyword>
<evidence type="ECO:0000256" key="3">
    <source>
        <dbReference type="ARBA" id="ARBA00020150"/>
    </source>
</evidence>
<reference evidence="10 11" key="1">
    <citation type="submission" date="2021-03" db="EMBL/GenBank/DDBJ databases">
        <title>Genomic Encyclopedia of Type Strains, Phase IV (KMG-IV): sequencing the most valuable type-strain genomes for metagenomic binning, comparative biology and taxonomic classification.</title>
        <authorList>
            <person name="Goeker M."/>
        </authorList>
    </citation>
    <scope>NUCLEOTIDE SEQUENCE [LARGE SCALE GENOMIC DNA]</scope>
    <source>
        <strain evidence="10 11">DSM 27138</strain>
    </source>
</reference>
<dbReference type="InterPro" id="IPR031312">
    <property type="entry name" value="Na/sul_symport_CS"/>
</dbReference>
<keyword evidence="4" id="KW-0813">Transport</keyword>
<accession>A0ABS4JR20</accession>
<dbReference type="CDD" id="cd01115">
    <property type="entry name" value="SLC13_permease"/>
    <property type="match status" value="1"/>
</dbReference>
<dbReference type="RefSeq" id="WP_209466117.1">
    <property type="nucleotide sequence ID" value="NZ_JAGGLG010000009.1"/>
</dbReference>
<dbReference type="Proteomes" id="UP001519289">
    <property type="component" value="Unassembled WGS sequence"/>
</dbReference>
<organism evidence="10 11">
    <name type="scientific">Symbiobacterium terraclitae</name>
    <dbReference type="NCBI Taxonomy" id="557451"/>
    <lineage>
        <taxon>Bacteria</taxon>
        <taxon>Bacillati</taxon>
        <taxon>Bacillota</taxon>
        <taxon>Clostridia</taxon>
        <taxon>Eubacteriales</taxon>
        <taxon>Symbiobacteriaceae</taxon>
        <taxon>Symbiobacterium</taxon>
    </lineage>
</organism>
<comment type="caution">
    <text evidence="10">The sequence shown here is derived from an EMBL/GenBank/DDBJ whole genome shotgun (WGS) entry which is preliminary data.</text>
</comment>
<feature type="transmembrane region" description="Helical" evidence="9">
    <location>
        <begin position="140"/>
        <end position="171"/>
    </location>
</feature>
<dbReference type="PANTHER" id="PTHR10283:SF82">
    <property type="entry name" value="SOLUTE CARRIER FAMILY 13 MEMBER 2"/>
    <property type="match status" value="1"/>
</dbReference>
<dbReference type="PROSITE" id="PS01271">
    <property type="entry name" value="NA_SULFATE"/>
    <property type="match status" value="1"/>
</dbReference>
<evidence type="ECO:0000256" key="9">
    <source>
        <dbReference type="SAM" id="Phobius"/>
    </source>
</evidence>
<proteinExistence type="inferred from homology"/>
<evidence type="ECO:0000313" key="11">
    <source>
        <dbReference type="Proteomes" id="UP001519289"/>
    </source>
</evidence>